<evidence type="ECO:0000256" key="6">
    <source>
        <dbReference type="ARBA" id="ARBA00023136"/>
    </source>
</evidence>
<name>A0A372MGY9_9SPIR</name>
<evidence type="ECO:0000259" key="9">
    <source>
        <dbReference type="Pfam" id="PF12704"/>
    </source>
</evidence>
<feature type="transmembrane region" description="Helical" evidence="7">
    <location>
        <begin position="298"/>
        <end position="321"/>
    </location>
</feature>
<dbReference type="PANTHER" id="PTHR30489">
    <property type="entry name" value="LIPOPROTEIN-RELEASING SYSTEM TRANSMEMBRANE PROTEIN LOLE"/>
    <property type="match status" value="1"/>
</dbReference>
<evidence type="ECO:0000256" key="4">
    <source>
        <dbReference type="ARBA" id="ARBA00022692"/>
    </source>
</evidence>
<evidence type="ECO:0000313" key="10">
    <source>
        <dbReference type="EMBL" id="RFU94658.1"/>
    </source>
</evidence>
<dbReference type="Pfam" id="PF12704">
    <property type="entry name" value="MacB_PCD"/>
    <property type="match status" value="1"/>
</dbReference>
<dbReference type="GO" id="GO:0098797">
    <property type="term" value="C:plasma membrane protein complex"/>
    <property type="evidence" value="ECO:0007669"/>
    <property type="project" value="TreeGrafter"/>
</dbReference>
<feature type="transmembrane region" description="Helical" evidence="7">
    <location>
        <begin position="251"/>
        <end position="268"/>
    </location>
</feature>
<evidence type="ECO:0000259" key="8">
    <source>
        <dbReference type="Pfam" id="PF02687"/>
    </source>
</evidence>
<comment type="caution">
    <text evidence="10">The sequence shown here is derived from an EMBL/GenBank/DDBJ whole genome shotgun (WGS) entry which is preliminary data.</text>
</comment>
<reference evidence="10 11" key="2">
    <citation type="submission" date="2018-09" db="EMBL/GenBank/DDBJ databases">
        <title>Genome of Sphaerochaeta halotolerans strain 4-11.</title>
        <authorList>
            <person name="Nazina T.N."/>
            <person name="Sokolova D.S."/>
        </authorList>
    </citation>
    <scope>NUCLEOTIDE SEQUENCE [LARGE SCALE GENOMIC DNA]</scope>
    <source>
        <strain evidence="10 11">4-11</strain>
    </source>
</reference>
<feature type="transmembrane region" description="Helical" evidence="7">
    <location>
        <begin position="349"/>
        <end position="371"/>
    </location>
</feature>
<dbReference type="Pfam" id="PF02687">
    <property type="entry name" value="FtsX"/>
    <property type="match status" value="1"/>
</dbReference>
<dbReference type="Proteomes" id="UP000264002">
    <property type="component" value="Unassembled WGS sequence"/>
</dbReference>
<reference evidence="11" key="1">
    <citation type="submission" date="2018-08" db="EMBL/GenBank/DDBJ databases">
        <authorList>
            <person name="Grouzdev D.S."/>
            <person name="Krutkina M.S."/>
        </authorList>
    </citation>
    <scope>NUCLEOTIDE SEQUENCE [LARGE SCALE GENOMIC DNA]</scope>
    <source>
        <strain evidence="11">4-11</strain>
    </source>
</reference>
<dbReference type="RefSeq" id="WP_117330692.1">
    <property type="nucleotide sequence ID" value="NZ_QUWK01000008.1"/>
</dbReference>
<feature type="transmembrane region" description="Helical" evidence="7">
    <location>
        <begin position="26"/>
        <end position="47"/>
    </location>
</feature>
<evidence type="ECO:0000256" key="7">
    <source>
        <dbReference type="SAM" id="Phobius"/>
    </source>
</evidence>
<evidence type="ECO:0000256" key="2">
    <source>
        <dbReference type="ARBA" id="ARBA00005236"/>
    </source>
</evidence>
<dbReference type="PANTHER" id="PTHR30489:SF0">
    <property type="entry name" value="LIPOPROTEIN-RELEASING SYSTEM TRANSMEMBRANE PROTEIN LOLE"/>
    <property type="match status" value="1"/>
</dbReference>
<dbReference type="AlphaFoldDB" id="A0A372MGY9"/>
<gene>
    <name evidence="10" type="ORF">DYP60_09120</name>
</gene>
<dbReference type="InterPro" id="IPR051447">
    <property type="entry name" value="Lipoprotein-release_system"/>
</dbReference>
<comment type="subcellular location">
    <subcellularLocation>
        <location evidence="1">Cell membrane</location>
        <topology evidence="1">Multi-pass membrane protein</topology>
    </subcellularLocation>
</comment>
<keyword evidence="11" id="KW-1185">Reference proteome</keyword>
<dbReference type="InterPro" id="IPR025857">
    <property type="entry name" value="MacB_PCD"/>
</dbReference>
<keyword evidence="5 7" id="KW-1133">Transmembrane helix</keyword>
<keyword evidence="4 7" id="KW-0812">Transmembrane</keyword>
<dbReference type="GO" id="GO:0044874">
    <property type="term" value="P:lipoprotein localization to outer membrane"/>
    <property type="evidence" value="ECO:0007669"/>
    <property type="project" value="TreeGrafter"/>
</dbReference>
<organism evidence="10 11">
    <name type="scientific">Sphaerochaeta halotolerans</name>
    <dbReference type="NCBI Taxonomy" id="2293840"/>
    <lineage>
        <taxon>Bacteria</taxon>
        <taxon>Pseudomonadati</taxon>
        <taxon>Spirochaetota</taxon>
        <taxon>Spirochaetia</taxon>
        <taxon>Spirochaetales</taxon>
        <taxon>Sphaerochaetaceae</taxon>
        <taxon>Sphaerochaeta</taxon>
    </lineage>
</organism>
<evidence type="ECO:0000256" key="1">
    <source>
        <dbReference type="ARBA" id="ARBA00004651"/>
    </source>
</evidence>
<evidence type="ECO:0000256" key="3">
    <source>
        <dbReference type="ARBA" id="ARBA00022475"/>
    </source>
</evidence>
<protein>
    <submittedName>
        <fullName evidence="10">ABC transporter permease</fullName>
    </submittedName>
</protein>
<proteinExistence type="inferred from homology"/>
<evidence type="ECO:0000256" key="5">
    <source>
        <dbReference type="ARBA" id="ARBA00022989"/>
    </source>
</evidence>
<dbReference type="InterPro" id="IPR003838">
    <property type="entry name" value="ABC3_permease_C"/>
</dbReference>
<dbReference type="EMBL" id="QUWK01000008">
    <property type="protein sequence ID" value="RFU94658.1"/>
    <property type="molecule type" value="Genomic_DNA"/>
</dbReference>
<accession>A0A372MGY9</accession>
<sequence>MKQTLLHLLVLRKLGYKGSRAAKKRIIFNLILITLVVSALIFAQIFVVSMSRGIADKYALLGNGHLQIHEASLGSLSEKEGVLDVQLVAQSYALIYSPEGNKMVRLKGVEEGYFNNERTSQITLLDGVPKESTTLEQVLLSTTLARELQVGIGDRVALMLVSDDGIRPQFCVVGNLYDSGYQELDANLAFCDYDLIHRLFKGSEETYYELLVAQGSIESLKQDFKAEGYAVTSWDEENFTVATNLNTSRQAVLGVMVAVAMLCGYFISELSRELVEDDKHQIAMLTLLGARHSLIRNVYFNTVMIVTILSILGGTLLGVLLSSNLSPLLSAVADRSIPSLSYYLLEFTVVYPLGDILTIVLVLLLVSVFSVQFSLRRVKRIEPLSCTHFD</sequence>
<comment type="similarity">
    <text evidence="2">Belongs to the ABC-4 integral membrane protein family. LolC/E subfamily.</text>
</comment>
<keyword evidence="6 7" id="KW-0472">Membrane</keyword>
<feature type="domain" description="ABC3 transporter permease C-terminal" evidence="8">
    <location>
        <begin position="255"/>
        <end position="383"/>
    </location>
</feature>
<keyword evidence="3" id="KW-1003">Cell membrane</keyword>
<feature type="domain" description="MacB-like periplasmic core" evidence="9">
    <location>
        <begin position="29"/>
        <end position="206"/>
    </location>
</feature>
<evidence type="ECO:0000313" key="11">
    <source>
        <dbReference type="Proteomes" id="UP000264002"/>
    </source>
</evidence>